<proteinExistence type="predicted"/>
<keyword evidence="2" id="KW-1185">Reference proteome</keyword>
<evidence type="ECO:0000313" key="1">
    <source>
        <dbReference type="EMBL" id="GGG02110.1"/>
    </source>
</evidence>
<accession>A0ABQ1VX86</accession>
<sequence length="465" mass="52232">MSSSKAAAIPKTVMGTFDPETRWRDANLARLPAMPDKDRESIVLCMDELLFPFCGPDDTLHSRCKPDPSLHEYLHGLGFSFRTRYHFDLYEQKEPLPEADIFKQCIFRLAADQAHSPHEAVFTSAAQTLSPYAVTADTEAYLNVAGPFTALPELKTVMRVNSKIYSNRLLSKIGDKCWGTEINSAAELETAGNALLKQGVYLVKDPFGVSGKGNLLIDSEAMQRRIVAHLSKQEANGWRSQFLLEPLLPKEIDLSSHWFIRESGAHQFISVQRMMNQQQNYSGSIQADSTFIRLLEEKGYFEVIEKALRQLAEDGYHGFVCFDSMILRDGEVVPIVEINARKSMGLINAYLDQCWEPYGRTSWLTFLSLGLPEGFVFAKLLHALRESGLLLTVPGGYGIMPLSSNTVMINELLTLRRIADDAKMKRGMPKGRLYVSVLGRDDGHRSELLESLRQVLADLSVKVYN</sequence>
<reference evidence="2" key="1">
    <citation type="journal article" date="2019" name="Int. J. Syst. Evol. Microbiol.">
        <title>The Global Catalogue of Microorganisms (GCM) 10K type strain sequencing project: providing services to taxonomists for standard genome sequencing and annotation.</title>
        <authorList>
            <consortium name="The Broad Institute Genomics Platform"/>
            <consortium name="The Broad Institute Genome Sequencing Center for Infectious Disease"/>
            <person name="Wu L."/>
            <person name="Ma J."/>
        </authorList>
    </citation>
    <scope>NUCLEOTIDE SEQUENCE [LARGE SCALE GENOMIC DNA]</scope>
    <source>
        <strain evidence="2">CGMCC 1.15420</strain>
    </source>
</reference>
<dbReference type="SUPFAM" id="SSF56059">
    <property type="entry name" value="Glutathione synthetase ATP-binding domain-like"/>
    <property type="match status" value="1"/>
</dbReference>
<dbReference type="Proteomes" id="UP000608420">
    <property type="component" value="Unassembled WGS sequence"/>
</dbReference>
<comment type="caution">
    <text evidence="1">The sequence shown here is derived from an EMBL/GenBank/DDBJ whole genome shotgun (WGS) entry which is preliminary data.</text>
</comment>
<dbReference type="RefSeq" id="WP_120461931.1">
    <property type="nucleotide sequence ID" value="NZ_BMIW01000016.1"/>
</dbReference>
<evidence type="ECO:0000313" key="2">
    <source>
        <dbReference type="Proteomes" id="UP000608420"/>
    </source>
</evidence>
<organism evidence="1 2">
    <name type="scientific">Paenibacillus aceti</name>
    <dbReference type="NCBI Taxonomy" id="1820010"/>
    <lineage>
        <taxon>Bacteria</taxon>
        <taxon>Bacillati</taxon>
        <taxon>Bacillota</taxon>
        <taxon>Bacilli</taxon>
        <taxon>Bacillales</taxon>
        <taxon>Paenibacillaceae</taxon>
        <taxon>Paenibacillus</taxon>
    </lineage>
</organism>
<dbReference type="EMBL" id="BMIW01000016">
    <property type="protein sequence ID" value="GGG02110.1"/>
    <property type="molecule type" value="Genomic_DNA"/>
</dbReference>
<gene>
    <name evidence="1" type="ORF">GCM10010913_24880</name>
</gene>
<name>A0ABQ1VX86_9BACL</name>
<protein>
    <submittedName>
        <fullName evidence="1">Phosphoribosylglycinamide formyltransferase 2</fullName>
    </submittedName>
</protein>